<gene>
    <name evidence="3" type="ORF">FX987_05120</name>
</gene>
<dbReference type="Proteomes" id="UP000509761">
    <property type="component" value="Chromosome"/>
</dbReference>
<feature type="domain" description="XdhC Rossmann" evidence="2">
    <location>
        <begin position="155"/>
        <end position="297"/>
    </location>
</feature>
<accession>A0AAP9NRP9</accession>
<dbReference type="EMBL" id="CP054580">
    <property type="protein sequence ID" value="QKS27299.1"/>
    <property type="molecule type" value="Genomic_DNA"/>
</dbReference>
<evidence type="ECO:0000259" key="2">
    <source>
        <dbReference type="Pfam" id="PF13478"/>
    </source>
</evidence>
<protein>
    <recommendedName>
        <fullName evidence="5">Xanthine dehydrogenase</fullName>
    </recommendedName>
</protein>
<keyword evidence="4" id="KW-1185">Reference proteome</keyword>
<reference evidence="3 4" key="1">
    <citation type="submission" date="2019-12" db="EMBL/GenBank/DDBJ databases">
        <title>Genome sequencing and assembly of endphytes of Porphyra tenera.</title>
        <authorList>
            <person name="Park J.M."/>
            <person name="Shin R."/>
            <person name="Jo S.H."/>
        </authorList>
    </citation>
    <scope>NUCLEOTIDE SEQUENCE [LARGE SCALE GENOMIC DNA]</scope>
    <source>
        <strain evidence="3 4">GPM3</strain>
    </source>
</reference>
<evidence type="ECO:0000313" key="4">
    <source>
        <dbReference type="Proteomes" id="UP000509761"/>
    </source>
</evidence>
<dbReference type="InterPro" id="IPR003777">
    <property type="entry name" value="XdhC_CoxI"/>
</dbReference>
<dbReference type="Pfam" id="PF02625">
    <property type="entry name" value="XdhC_CoxI"/>
    <property type="match status" value="1"/>
</dbReference>
<dbReference type="InterPro" id="IPR027051">
    <property type="entry name" value="XdhC_Rossmann_dom"/>
</dbReference>
<organism evidence="3 4">
    <name type="scientific">Vreelandella titanicae</name>
    <dbReference type="NCBI Taxonomy" id="664683"/>
    <lineage>
        <taxon>Bacteria</taxon>
        <taxon>Pseudomonadati</taxon>
        <taxon>Pseudomonadota</taxon>
        <taxon>Gammaproteobacteria</taxon>
        <taxon>Oceanospirillales</taxon>
        <taxon>Halomonadaceae</taxon>
        <taxon>Vreelandella</taxon>
    </lineage>
</organism>
<dbReference type="Pfam" id="PF13478">
    <property type="entry name" value="XdhC_C"/>
    <property type="match status" value="1"/>
</dbReference>
<dbReference type="PANTHER" id="PTHR30388">
    <property type="entry name" value="ALDEHYDE OXIDOREDUCTASE MOLYBDENUM COFACTOR ASSEMBLY PROTEIN"/>
    <property type="match status" value="1"/>
</dbReference>
<feature type="domain" description="XdhC- CoxI" evidence="1">
    <location>
        <begin position="16"/>
        <end position="82"/>
    </location>
</feature>
<dbReference type="Gene3D" id="3.40.50.720">
    <property type="entry name" value="NAD(P)-binding Rossmann-like Domain"/>
    <property type="match status" value="1"/>
</dbReference>
<sequence>MYLEHAQDVLGQWLDWRRESKTALVIVTATEGGAVRMPGALMAVSATGDRCGYISGGCIDADVAHHARQALSTGRVKRLRYGKGSPFIDLPLPCGGAIDVCVLPNAQPSVLRACHDQLASRQPVTITLSDSGSLGLGHVPTPGALSFQYIPKLRLRIAGRGADSLALARLATASGIHTELHLRDAAEAQDAHRLGTGRVTLLTVPSALPKLDDDPWTAFLLAFHDVDWEEALLAQALKGAAFYIGAIGSKATHARRCERLQSIGFTERQTHRIRGPVGLIPSMRDASSLAVSVLAEIVEAYQRKVRSPLSSTAIACLRVSAQAMDPVSGELSASACSTLSNEAPRA</sequence>
<dbReference type="InterPro" id="IPR052698">
    <property type="entry name" value="MoCofactor_Util/Proc"/>
</dbReference>
<dbReference type="AlphaFoldDB" id="A0AAP9NRP9"/>
<evidence type="ECO:0000313" key="3">
    <source>
        <dbReference type="EMBL" id="QKS27299.1"/>
    </source>
</evidence>
<evidence type="ECO:0000259" key="1">
    <source>
        <dbReference type="Pfam" id="PF02625"/>
    </source>
</evidence>
<proteinExistence type="predicted"/>
<name>A0AAP9NRP9_9GAMM</name>
<dbReference type="PANTHER" id="PTHR30388:SF4">
    <property type="entry name" value="MOLYBDENUM COFACTOR INSERTION CHAPERONE PAOD"/>
    <property type="match status" value="1"/>
</dbReference>
<evidence type="ECO:0008006" key="5">
    <source>
        <dbReference type="Google" id="ProtNLM"/>
    </source>
</evidence>
<dbReference type="RefSeq" id="WP_082116803.1">
    <property type="nucleotide sequence ID" value="NZ_CP054580.1"/>
</dbReference>